<sequence>MKTIAPQFDTYILKRQNLLFLVAAVLLHLFALHGYNPDKPAAKARMQENSIAVQFRDVPEEAEKKLAGISAKPGPLAAPTSTSPTAVKKTVVAAPVRQIEVETAPKEAATNEPLVQTPPPPVKAETEVQAADTSSPVSNDSVNTDGPQTYPVYLPPAGKITMRIVRTEPNRHPAYGDSTINWSFNNRNYKLSIDASLDLLLTSVNLYQISSEGSIMPNGLAPSVNTEKRRSRSETATHFDNENKRVSFSSSNKTLEMQEGIQDKASMIMQLAGIARAEPGKIQVGREIRIQVAEERDLAIFSFVVVGLEEIDTKIGKIMAWHLVRPPRPGSYNSKLEVWLAPDQHWYPVQIQNTESNGAVTTQTVTNIVSIPGN</sequence>
<evidence type="ECO:0000313" key="3">
    <source>
        <dbReference type="Proteomes" id="UP000247792"/>
    </source>
</evidence>
<name>A0A318JP18_9BURK</name>
<dbReference type="Pfam" id="PF11306">
    <property type="entry name" value="DUF3108"/>
    <property type="match status" value="1"/>
</dbReference>
<feature type="region of interest" description="Disordered" evidence="1">
    <location>
        <begin position="104"/>
        <end position="154"/>
    </location>
</feature>
<dbReference type="OrthoDB" id="8526020at2"/>
<dbReference type="EMBL" id="QJKB01000006">
    <property type="protein sequence ID" value="PXX41953.1"/>
    <property type="molecule type" value="Genomic_DNA"/>
</dbReference>
<comment type="caution">
    <text evidence="2">The sequence shown here is derived from an EMBL/GenBank/DDBJ whole genome shotgun (WGS) entry which is preliminary data.</text>
</comment>
<evidence type="ECO:0000313" key="2">
    <source>
        <dbReference type="EMBL" id="PXX41953.1"/>
    </source>
</evidence>
<dbReference type="InterPro" id="IPR021457">
    <property type="entry name" value="DUF3108"/>
</dbReference>
<evidence type="ECO:0000256" key="1">
    <source>
        <dbReference type="SAM" id="MobiDB-lite"/>
    </source>
</evidence>
<dbReference type="AlphaFoldDB" id="A0A318JP18"/>
<protein>
    <submittedName>
        <fullName evidence="2">Uncharacterized protein DUF3108</fullName>
    </submittedName>
</protein>
<organism evidence="2 3">
    <name type="scientific">Undibacterium pigrum</name>
    <dbReference type="NCBI Taxonomy" id="401470"/>
    <lineage>
        <taxon>Bacteria</taxon>
        <taxon>Pseudomonadati</taxon>
        <taxon>Pseudomonadota</taxon>
        <taxon>Betaproteobacteria</taxon>
        <taxon>Burkholderiales</taxon>
        <taxon>Oxalobacteraceae</taxon>
        <taxon>Undibacterium</taxon>
    </lineage>
</organism>
<dbReference type="Proteomes" id="UP000247792">
    <property type="component" value="Unassembled WGS sequence"/>
</dbReference>
<keyword evidence="3" id="KW-1185">Reference proteome</keyword>
<reference evidence="2 3" key="1">
    <citation type="submission" date="2018-05" db="EMBL/GenBank/DDBJ databases">
        <title>Genomic Encyclopedia of Type Strains, Phase IV (KMG-IV): sequencing the most valuable type-strain genomes for metagenomic binning, comparative biology and taxonomic classification.</title>
        <authorList>
            <person name="Goeker M."/>
        </authorList>
    </citation>
    <scope>NUCLEOTIDE SEQUENCE [LARGE SCALE GENOMIC DNA]</scope>
    <source>
        <strain evidence="2 3">DSM 19792</strain>
    </source>
</reference>
<proteinExistence type="predicted"/>
<accession>A0A318JP18</accession>
<gene>
    <name evidence="2" type="ORF">DFR42_106132</name>
</gene>
<feature type="compositionally biased region" description="Polar residues" evidence="1">
    <location>
        <begin position="131"/>
        <end position="147"/>
    </location>
</feature>
<dbReference type="RefSeq" id="WP_110256393.1">
    <property type="nucleotide sequence ID" value="NZ_QJKB01000006.1"/>
</dbReference>